<protein>
    <submittedName>
        <fullName evidence="2">Uncharacterized protein</fullName>
    </submittedName>
</protein>
<evidence type="ECO:0000256" key="1">
    <source>
        <dbReference type="SAM" id="MobiDB-lite"/>
    </source>
</evidence>
<sequence length="94" mass="10156">MGRPGVTLQRVSRPGVRKGARARIMQRGSRPGAAERAPGATFADVSDPAYLTLKREGERVFGYLEGRPARAAPVAILHLLTEWRPAPPTEGRPA</sequence>
<dbReference type="Gramene" id="KOM32336">
    <property type="protein sequence ID" value="KOM32336"/>
    <property type="gene ID" value="LR48_Vigan01g189200"/>
</dbReference>
<dbReference type="AlphaFoldDB" id="A0A0L9TPD7"/>
<evidence type="ECO:0000313" key="3">
    <source>
        <dbReference type="Proteomes" id="UP000053144"/>
    </source>
</evidence>
<name>A0A0L9TPD7_PHAAN</name>
<organism evidence="2 3">
    <name type="scientific">Phaseolus angularis</name>
    <name type="common">Azuki bean</name>
    <name type="synonym">Vigna angularis</name>
    <dbReference type="NCBI Taxonomy" id="3914"/>
    <lineage>
        <taxon>Eukaryota</taxon>
        <taxon>Viridiplantae</taxon>
        <taxon>Streptophyta</taxon>
        <taxon>Embryophyta</taxon>
        <taxon>Tracheophyta</taxon>
        <taxon>Spermatophyta</taxon>
        <taxon>Magnoliopsida</taxon>
        <taxon>eudicotyledons</taxon>
        <taxon>Gunneridae</taxon>
        <taxon>Pentapetalae</taxon>
        <taxon>rosids</taxon>
        <taxon>fabids</taxon>
        <taxon>Fabales</taxon>
        <taxon>Fabaceae</taxon>
        <taxon>Papilionoideae</taxon>
        <taxon>50 kb inversion clade</taxon>
        <taxon>NPAAA clade</taxon>
        <taxon>indigoferoid/millettioid clade</taxon>
        <taxon>Phaseoleae</taxon>
        <taxon>Vigna</taxon>
    </lineage>
</organism>
<evidence type="ECO:0000313" key="2">
    <source>
        <dbReference type="EMBL" id="KOM32336.1"/>
    </source>
</evidence>
<accession>A0A0L9TPD7</accession>
<dbReference type="EMBL" id="CM003371">
    <property type="protein sequence ID" value="KOM32336.1"/>
    <property type="molecule type" value="Genomic_DNA"/>
</dbReference>
<proteinExistence type="predicted"/>
<dbReference type="Proteomes" id="UP000053144">
    <property type="component" value="Chromosome 1"/>
</dbReference>
<gene>
    <name evidence="2" type="ORF">LR48_Vigan01g189200</name>
</gene>
<reference evidence="3" key="1">
    <citation type="journal article" date="2015" name="Proc. Natl. Acad. Sci. U.S.A.">
        <title>Genome sequencing of adzuki bean (Vigna angularis) provides insight into high starch and low fat accumulation and domestication.</title>
        <authorList>
            <person name="Yang K."/>
            <person name="Tian Z."/>
            <person name="Chen C."/>
            <person name="Luo L."/>
            <person name="Zhao B."/>
            <person name="Wang Z."/>
            <person name="Yu L."/>
            <person name="Li Y."/>
            <person name="Sun Y."/>
            <person name="Li W."/>
            <person name="Chen Y."/>
            <person name="Li Y."/>
            <person name="Zhang Y."/>
            <person name="Ai D."/>
            <person name="Zhao J."/>
            <person name="Shang C."/>
            <person name="Ma Y."/>
            <person name="Wu B."/>
            <person name="Wang M."/>
            <person name="Gao L."/>
            <person name="Sun D."/>
            <person name="Zhang P."/>
            <person name="Guo F."/>
            <person name="Wang W."/>
            <person name="Li Y."/>
            <person name="Wang J."/>
            <person name="Varshney R.K."/>
            <person name="Wang J."/>
            <person name="Ling H.Q."/>
            <person name="Wan P."/>
        </authorList>
    </citation>
    <scope>NUCLEOTIDE SEQUENCE</scope>
    <source>
        <strain evidence="3">cv. Jingnong 6</strain>
    </source>
</reference>
<feature type="region of interest" description="Disordered" evidence="1">
    <location>
        <begin position="1"/>
        <end position="38"/>
    </location>
</feature>